<keyword evidence="4" id="KW-0808">Transferase</keyword>
<evidence type="ECO:0000259" key="7">
    <source>
        <dbReference type="Pfam" id="PF00562"/>
    </source>
</evidence>
<evidence type="ECO:0000256" key="5">
    <source>
        <dbReference type="ARBA" id="ARBA00022695"/>
    </source>
</evidence>
<keyword evidence="3" id="KW-0240">DNA-directed RNA polymerase</keyword>
<evidence type="ECO:0000256" key="3">
    <source>
        <dbReference type="ARBA" id="ARBA00022478"/>
    </source>
</evidence>
<evidence type="ECO:0000256" key="6">
    <source>
        <dbReference type="ARBA" id="ARBA00023163"/>
    </source>
</evidence>
<dbReference type="SUPFAM" id="SSF64484">
    <property type="entry name" value="beta and beta-prime subunits of DNA dependent RNA-polymerase"/>
    <property type="match status" value="1"/>
</dbReference>
<evidence type="ECO:0000313" key="9">
    <source>
        <dbReference type="Proteomes" id="UP001188597"/>
    </source>
</evidence>
<dbReference type="GO" id="GO:0003899">
    <property type="term" value="F:DNA-directed RNA polymerase activity"/>
    <property type="evidence" value="ECO:0007669"/>
    <property type="project" value="UniProtKB-EC"/>
</dbReference>
<dbReference type="GO" id="GO:0003677">
    <property type="term" value="F:DNA binding"/>
    <property type="evidence" value="ECO:0007669"/>
    <property type="project" value="InterPro"/>
</dbReference>
<dbReference type="AlphaFoldDB" id="A0AA88VSS6"/>
<dbReference type="PANTHER" id="PTHR20856">
    <property type="entry name" value="DNA-DIRECTED RNA POLYMERASE I SUBUNIT 2"/>
    <property type="match status" value="1"/>
</dbReference>
<dbReference type="GO" id="GO:0032549">
    <property type="term" value="F:ribonucleoside binding"/>
    <property type="evidence" value="ECO:0007669"/>
    <property type="project" value="InterPro"/>
</dbReference>
<accession>A0AA88VSS6</accession>
<reference evidence="8" key="1">
    <citation type="submission" date="2022-12" db="EMBL/GenBank/DDBJ databases">
        <title>Draft genome assemblies for two species of Escallonia (Escalloniales).</title>
        <authorList>
            <person name="Chanderbali A."/>
            <person name="Dervinis C."/>
            <person name="Anghel I."/>
            <person name="Soltis D."/>
            <person name="Soltis P."/>
            <person name="Zapata F."/>
        </authorList>
    </citation>
    <scope>NUCLEOTIDE SEQUENCE</scope>
    <source>
        <strain evidence="8">UCBG64.0493</strain>
        <tissue evidence="8">Leaf</tissue>
    </source>
</reference>
<feature type="domain" description="DNA-directed RNA polymerase subunit 2 hybrid-binding" evidence="7">
    <location>
        <begin position="73"/>
        <end position="134"/>
    </location>
</feature>
<name>A0AA88VSS6_9ASTE</name>
<dbReference type="InterPro" id="IPR007120">
    <property type="entry name" value="DNA-dir_RNAP_su2_dom"/>
</dbReference>
<dbReference type="InterPro" id="IPR007121">
    <property type="entry name" value="RNA_pol_bsu_CS"/>
</dbReference>
<feature type="domain" description="DNA-directed RNA polymerase subunit 2 hybrid-binding" evidence="7">
    <location>
        <begin position="1"/>
        <end position="48"/>
    </location>
</feature>
<keyword evidence="6" id="KW-0804">Transcription</keyword>
<dbReference type="Gene3D" id="2.40.50.150">
    <property type="match status" value="1"/>
</dbReference>
<sequence length="206" mass="24272">MPWEGYNFEHAVLISERLVYEDIYISFHIRKYEIQTHMTSQGPKRPFTLQFRQKWSYNAGILVRNGGYFNRGQKYEIKVGDKVARRHGNKGILSKNLPRQAMPYLQDRRPFDMVFNPLRVPSRMNVGHILECLPVNGESAIQHYRIAPFGERYEQEASRKLVFFELYETRKPYILKLIIKYMDVPTGIMHLLHNNPLGEGLSKVNN</sequence>
<dbReference type="Pfam" id="PF00562">
    <property type="entry name" value="RNA_pol_Rpb2_6"/>
    <property type="match status" value="2"/>
</dbReference>
<evidence type="ECO:0000256" key="4">
    <source>
        <dbReference type="ARBA" id="ARBA00022679"/>
    </source>
</evidence>
<dbReference type="InterPro" id="IPR014724">
    <property type="entry name" value="RNA_pol_RPB2_OB-fold"/>
</dbReference>
<dbReference type="GO" id="GO:0000428">
    <property type="term" value="C:DNA-directed RNA polymerase complex"/>
    <property type="evidence" value="ECO:0007669"/>
    <property type="project" value="UniProtKB-KW"/>
</dbReference>
<dbReference type="EMBL" id="JAVXUP010001358">
    <property type="protein sequence ID" value="KAK3012694.1"/>
    <property type="molecule type" value="Genomic_DNA"/>
</dbReference>
<dbReference type="InterPro" id="IPR037033">
    <property type="entry name" value="DNA-dir_RNAP_su2_hyb_sf"/>
</dbReference>
<proteinExistence type="inferred from homology"/>
<dbReference type="EC" id="2.7.7.6" evidence="2"/>
<comment type="similarity">
    <text evidence="1">Belongs to the RNA polymerase beta chain family.</text>
</comment>
<organism evidence="8 9">
    <name type="scientific">Escallonia herrerae</name>
    <dbReference type="NCBI Taxonomy" id="1293975"/>
    <lineage>
        <taxon>Eukaryota</taxon>
        <taxon>Viridiplantae</taxon>
        <taxon>Streptophyta</taxon>
        <taxon>Embryophyta</taxon>
        <taxon>Tracheophyta</taxon>
        <taxon>Spermatophyta</taxon>
        <taxon>Magnoliopsida</taxon>
        <taxon>eudicotyledons</taxon>
        <taxon>Gunneridae</taxon>
        <taxon>Pentapetalae</taxon>
        <taxon>asterids</taxon>
        <taxon>campanulids</taxon>
        <taxon>Escalloniales</taxon>
        <taxon>Escalloniaceae</taxon>
        <taxon>Escallonia</taxon>
    </lineage>
</organism>
<evidence type="ECO:0000256" key="1">
    <source>
        <dbReference type="ARBA" id="ARBA00006835"/>
    </source>
</evidence>
<comment type="caution">
    <text evidence="8">The sequence shown here is derived from an EMBL/GenBank/DDBJ whole genome shotgun (WGS) entry which is preliminary data.</text>
</comment>
<protein>
    <recommendedName>
        <fullName evidence="2">DNA-directed RNA polymerase</fullName>
        <ecNumber evidence="2">2.7.7.6</ecNumber>
    </recommendedName>
</protein>
<evidence type="ECO:0000313" key="8">
    <source>
        <dbReference type="EMBL" id="KAK3012694.1"/>
    </source>
</evidence>
<dbReference type="PROSITE" id="PS01166">
    <property type="entry name" value="RNA_POL_BETA"/>
    <property type="match status" value="1"/>
</dbReference>
<keyword evidence="9" id="KW-1185">Reference proteome</keyword>
<dbReference type="InterPro" id="IPR015712">
    <property type="entry name" value="DNA-dir_RNA_pol_su2"/>
</dbReference>
<dbReference type="Proteomes" id="UP001188597">
    <property type="component" value="Unassembled WGS sequence"/>
</dbReference>
<evidence type="ECO:0000256" key="2">
    <source>
        <dbReference type="ARBA" id="ARBA00012418"/>
    </source>
</evidence>
<gene>
    <name evidence="8" type="ORF">RJ639_008257</name>
</gene>
<dbReference type="GO" id="GO:0006351">
    <property type="term" value="P:DNA-templated transcription"/>
    <property type="evidence" value="ECO:0007669"/>
    <property type="project" value="InterPro"/>
</dbReference>
<dbReference type="Gene3D" id="2.40.270.10">
    <property type="entry name" value="DNA-directed RNA polymerase, subunit 2, domain 6"/>
    <property type="match status" value="2"/>
</dbReference>
<keyword evidence="5" id="KW-0548">Nucleotidyltransferase</keyword>
<feature type="non-terminal residue" evidence="8">
    <location>
        <position position="206"/>
    </location>
</feature>